<evidence type="ECO:0000256" key="1">
    <source>
        <dbReference type="SAM" id="Phobius"/>
    </source>
</evidence>
<proteinExistence type="predicted"/>
<reference evidence="2" key="1">
    <citation type="submission" date="2020-02" db="EMBL/GenBank/DDBJ databases">
        <authorList>
            <person name="Scholz U."/>
            <person name="Mascher M."/>
            <person name="Fiebig A."/>
        </authorList>
    </citation>
    <scope>NUCLEOTIDE SEQUENCE</scope>
</reference>
<dbReference type="EMBL" id="LR746266">
    <property type="protein sequence ID" value="CAA7393379.1"/>
    <property type="molecule type" value="Genomic_DNA"/>
</dbReference>
<dbReference type="OrthoDB" id="10575787at2759"/>
<evidence type="ECO:0000313" key="3">
    <source>
        <dbReference type="Proteomes" id="UP000663760"/>
    </source>
</evidence>
<accession>A0A7I8K744</accession>
<dbReference type="AlphaFoldDB" id="A0A7I8K744"/>
<keyword evidence="1" id="KW-1133">Transmembrane helix</keyword>
<protein>
    <submittedName>
        <fullName evidence="2">Uncharacterized protein</fullName>
    </submittedName>
</protein>
<evidence type="ECO:0000313" key="2">
    <source>
        <dbReference type="EMBL" id="CAA7393379.1"/>
    </source>
</evidence>
<keyword evidence="3" id="KW-1185">Reference proteome</keyword>
<feature type="transmembrane region" description="Helical" evidence="1">
    <location>
        <begin position="69"/>
        <end position="91"/>
    </location>
</feature>
<organism evidence="2 3">
    <name type="scientific">Spirodela intermedia</name>
    <name type="common">Intermediate duckweed</name>
    <dbReference type="NCBI Taxonomy" id="51605"/>
    <lineage>
        <taxon>Eukaryota</taxon>
        <taxon>Viridiplantae</taxon>
        <taxon>Streptophyta</taxon>
        <taxon>Embryophyta</taxon>
        <taxon>Tracheophyta</taxon>
        <taxon>Spermatophyta</taxon>
        <taxon>Magnoliopsida</taxon>
        <taxon>Liliopsida</taxon>
        <taxon>Araceae</taxon>
        <taxon>Lemnoideae</taxon>
        <taxon>Spirodela</taxon>
    </lineage>
</organism>
<keyword evidence="1" id="KW-0812">Transmembrane</keyword>
<feature type="transmembrane region" description="Helical" evidence="1">
    <location>
        <begin position="23"/>
        <end position="45"/>
    </location>
</feature>
<keyword evidence="1" id="KW-0472">Membrane</keyword>
<gene>
    <name evidence="2" type="ORF">SI8410_03004137</name>
</gene>
<dbReference type="Proteomes" id="UP000663760">
    <property type="component" value="Chromosome 3"/>
</dbReference>
<name>A0A7I8K744_SPIIN</name>
<sequence>MKMTTMMLMLKTQPAMAPQDTDWLIPLGAILVALFALICVMVFIFTRRGNCREYGGCGSQGETLFGHECLAASLSMLLLVVLSLAGLYYLFCFRGGCYGAALTEVMAGAAGRKAKVMTQ</sequence>